<dbReference type="EMBL" id="CP080635">
    <property type="protein sequence ID" value="QYX74226.1"/>
    <property type="molecule type" value="Genomic_DNA"/>
</dbReference>
<dbReference type="SMART" id="SM00849">
    <property type="entry name" value="Lactamase_B"/>
    <property type="match status" value="1"/>
</dbReference>
<dbReference type="PANTHER" id="PTHR30619">
    <property type="entry name" value="DNA INTERNALIZATION/COMPETENCE PROTEIN COMEC/REC2"/>
    <property type="match status" value="1"/>
</dbReference>
<dbReference type="InterPro" id="IPR004797">
    <property type="entry name" value="Competence_ComEC/Rec2"/>
</dbReference>
<keyword evidence="4 6" id="KW-1133">Transmembrane helix</keyword>
<evidence type="ECO:0000313" key="9">
    <source>
        <dbReference type="Proteomes" id="UP000827084"/>
    </source>
</evidence>
<feature type="transmembrane region" description="Helical" evidence="6">
    <location>
        <begin position="399"/>
        <end position="425"/>
    </location>
</feature>
<feature type="transmembrane region" description="Helical" evidence="6">
    <location>
        <begin position="255"/>
        <end position="275"/>
    </location>
</feature>
<dbReference type="InterPro" id="IPR025405">
    <property type="entry name" value="DUF4131"/>
</dbReference>
<dbReference type="Pfam" id="PF13567">
    <property type="entry name" value="DUF4131"/>
    <property type="match status" value="1"/>
</dbReference>
<protein>
    <submittedName>
        <fullName evidence="8">DNA internalization-related competence protein ComEC/Rec2</fullName>
    </submittedName>
</protein>
<dbReference type="RefSeq" id="WP_025008246.1">
    <property type="nucleotide sequence ID" value="NZ_BMPK01000002.1"/>
</dbReference>
<comment type="subcellular location">
    <subcellularLocation>
        <location evidence="1">Cell membrane</location>
        <topology evidence="1">Multi-pass membrane protein</topology>
    </subcellularLocation>
</comment>
<dbReference type="NCBIfam" id="TIGR00360">
    <property type="entry name" value="ComEC_N-term"/>
    <property type="match status" value="1"/>
</dbReference>
<evidence type="ECO:0000313" key="8">
    <source>
        <dbReference type="EMBL" id="QYX74226.1"/>
    </source>
</evidence>
<feature type="transmembrane region" description="Helical" evidence="6">
    <location>
        <begin position="43"/>
        <end position="61"/>
    </location>
</feature>
<evidence type="ECO:0000256" key="6">
    <source>
        <dbReference type="SAM" id="Phobius"/>
    </source>
</evidence>
<feature type="transmembrane region" description="Helical" evidence="6">
    <location>
        <begin position="305"/>
        <end position="337"/>
    </location>
</feature>
<dbReference type="Pfam" id="PF03772">
    <property type="entry name" value="Competence"/>
    <property type="match status" value="1"/>
</dbReference>
<gene>
    <name evidence="8" type="ORF">K3G22_07405</name>
</gene>
<accession>A0ABX8XFP2</accession>
<dbReference type="Proteomes" id="UP000827084">
    <property type="component" value="Chromosome"/>
</dbReference>
<dbReference type="SUPFAM" id="SSF56281">
    <property type="entry name" value="Metallo-hydrolase/oxidoreductase"/>
    <property type="match status" value="1"/>
</dbReference>
<evidence type="ECO:0000256" key="2">
    <source>
        <dbReference type="ARBA" id="ARBA00022475"/>
    </source>
</evidence>
<proteinExistence type="predicted"/>
<dbReference type="InterPro" id="IPR001279">
    <property type="entry name" value="Metallo-B-lactamas"/>
</dbReference>
<dbReference type="GeneID" id="67443075"/>
<dbReference type="PANTHER" id="PTHR30619:SF1">
    <property type="entry name" value="RECOMBINATION PROTEIN 2"/>
    <property type="match status" value="1"/>
</dbReference>
<dbReference type="InterPro" id="IPR004477">
    <property type="entry name" value="ComEC_N"/>
</dbReference>
<reference evidence="8 9" key="1">
    <citation type="submission" date="2021-08" db="EMBL/GenBank/DDBJ databases">
        <title>Shewanella putrefaciens YZ-J, complete genome.</title>
        <authorList>
            <person name="Yi Z."/>
        </authorList>
    </citation>
    <scope>NUCLEOTIDE SEQUENCE [LARGE SCALE GENOMIC DNA]</scope>
    <source>
        <strain evidence="8 9">YZ-J</strain>
    </source>
</reference>
<keyword evidence="9" id="KW-1185">Reference proteome</keyword>
<name>A0ABX8XFP2_SHEPU</name>
<dbReference type="InterPro" id="IPR052159">
    <property type="entry name" value="Competence_DNA_uptake"/>
</dbReference>
<dbReference type="InterPro" id="IPR035681">
    <property type="entry name" value="ComA-like_MBL"/>
</dbReference>
<organism evidence="8 9">
    <name type="scientific">Shewanella putrefaciens</name>
    <name type="common">Pseudomonas putrefaciens</name>
    <dbReference type="NCBI Taxonomy" id="24"/>
    <lineage>
        <taxon>Bacteria</taxon>
        <taxon>Pseudomonadati</taxon>
        <taxon>Pseudomonadota</taxon>
        <taxon>Gammaproteobacteria</taxon>
        <taxon>Alteromonadales</taxon>
        <taxon>Shewanellaceae</taxon>
        <taxon>Shewanella</taxon>
    </lineage>
</organism>
<keyword evidence="5 6" id="KW-0472">Membrane</keyword>
<feature type="transmembrane region" description="Helical" evidence="6">
    <location>
        <begin position="372"/>
        <end position="393"/>
    </location>
</feature>
<dbReference type="Pfam" id="PF00753">
    <property type="entry name" value="Lactamase_B"/>
    <property type="match status" value="1"/>
</dbReference>
<evidence type="ECO:0000256" key="1">
    <source>
        <dbReference type="ARBA" id="ARBA00004651"/>
    </source>
</evidence>
<evidence type="ECO:0000256" key="3">
    <source>
        <dbReference type="ARBA" id="ARBA00022692"/>
    </source>
</evidence>
<evidence type="ECO:0000259" key="7">
    <source>
        <dbReference type="SMART" id="SM00849"/>
    </source>
</evidence>
<evidence type="ECO:0000256" key="4">
    <source>
        <dbReference type="ARBA" id="ARBA00022989"/>
    </source>
</evidence>
<keyword evidence="3 6" id="KW-0812">Transmembrane</keyword>
<dbReference type="Gene3D" id="3.60.15.10">
    <property type="entry name" value="Ribonuclease Z/Hydroxyacylglutathione hydrolase-like"/>
    <property type="match status" value="1"/>
</dbReference>
<evidence type="ECO:0000256" key="5">
    <source>
        <dbReference type="ARBA" id="ARBA00023136"/>
    </source>
</evidence>
<dbReference type="InterPro" id="IPR036866">
    <property type="entry name" value="RibonucZ/Hydroxyglut_hydro"/>
</dbReference>
<feature type="transmembrane region" description="Helical" evidence="6">
    <location>
        <begin position="486"/>
        <end position="508"/>
    </location>
</feature>
<feature type="transmembrane region" description="Helical" evidence="6">
    <location>
        <begin position="220"/>
        <end position="243"/>
    </location>
</feature>
<feature type="domain" description="Metallo-beta-lactamase" evidence="7">
    <location>
        <begin position="524"/>
        <end position="707"/>
    </location>
</feature>
<sequence length="774" mass="86322">MNRFILGFSASLLSAMLWPSLPPVAYLPYLLVGALILYQKAPLCSGVLFAMLWLTVFCLGLSRQDLPVQQQPLQVRGEIISLVSQNSDWLSLDIAIIKPNLILRPRAKLRLTWKAPPDVAVGQVWLFTITPKSVSNVLNQGGYNEQKQLISQHIVGKGRVIKAELIESQPSLRNQLVSALAPQLAPLQQGDLLLALILGDKQLISSERWQMLRQTATGHLVAISGLHLSVVTAWIYAVMIFGLTRFVPHPSRRNWVFALLLSGIGAAFYAYLAGFGISTQRALVMILLLMLLSLLKRFSSPWERLLFALFMVLLIDPLACLSAGFWLSFCALAIILYTLEAAPKVHQLTNDITPLGRVRAGLLQFWSIQWRLSLGLGFVQAVLFGGISAHSLWINMLAVPWFSFVVIPIAMAGFVCWWIGTALGFSWMGLLELSNWALMPYGQLLAISGQLPIHWQVVSESVLALALCGVLGGVLWRYIPKQRLYWPWRFIVSLLFVPFLLSFLLKWLPLKSATWSMHLLDVGQGLAVVIEKEGRGLIYDTGAAFGESFSYSQRVIIPFLNAKGIREIDYVFISHSDNDHAGGASALLAAYPKAQWITDVTEIAGKGCRPQQINWQDLKISIIFPQKPIAGNNGSCVVRIDDTQQRVLLTGDIEKNSEMKLLTQVKMQPTILMSQVLIAPHHGSKSSSTEAFIDAVSPELVLFPAGLGNRYGFPKPVVVDRYQARNIPHLTTGIEGQISVIFRHDSREVKTYRRDLAPFWYNRLFRFGDLINPE</sequence>
<dbReference type="NCBIfam" id="TIGR00361">
    <property type="entry name" value="ComEC_Rec2"/>
    <property type="match status" value="1"/>
</dbReference>
<dbReference type="CDD" id="cd07731">
    <property type="entry name" value="ComA-like_MBL-fold"/>
    <property type="match status" value="1"/>
</dbReference>
<feature type="transmembrane region" description="Helical" evidence="6">
    <location>
        <begin position="461"/>
        <end position="479"/>
    </location>
</feature>
<keyword evidence="2" id="KW-1003">Cell membrane</keyword>